<keyword evidence="2" id="KW-0964">Secreted</keyword>
<dbReference type="PANTHER" id="PTHR47246">
    <property type="entry name" value="MUCIN-19"/>
    <property type="match status" value="1"/>
</dbReference>
<protein>
    <recommendedName>
        <fullName evidence="6">VWFA domain-containing protein</fullName>
    </recommendedName>
</protein>
<reference evidence="5" key="1">
    <citation type="submission" date="2024-02" db="UniProtKB">
        <authorList>
            <consortium name="WormBaseParasite"/>
        </authorList>
    </citation>
    <scope>IDENTIFICATION</scope>
</reference>
<evidence type="ECO:0000256" key="1">
    <source>
        <dbReference type="ARBA" id="ARBA00004613"/>
    </source>
</evidence>
<feature type="region of interest" description="Disordered" evidence="3">
    <location>
        <begin position="507"/>
        <end position="537"/>
    </location>
</feature>
<feature type="compositionally biased region" description="Low complexity" evidence="3">
    <location>
        <begin position="213"/>
        <end position="238"/>
    </location>
</feature>
<evidence type="ECO:0000313" key="5">
    <source>
        <dbReference type="WBParaSite" id="MBELARI_LOCUS12436"/>
    </source>
</evidence>
<comment type="subcellular location">
    <subcellularLocation>
        <location evidence="1">Secreted</location>
    </subcellularLocation>
</comment>
<dbReference type="WBParaSite" id="MBELARI_LOCUS12436">
    <property type="protein sequence ID" value="MBELARI_LOCUS12436"/>
    <property type="gene ID" value="MBELARI_LOCUS12436"/>
</dbReference>
<feature type="region of interest" description="Disordered" evidence="3">
    <location>
        <begin position="197"/>
        <end position="239"/>
    </location>
</feature>
<feature type="compositionally biased region" description="Polar residues" evidence="3">
    <location>
        <begin position="197"/>
        <end position="212"/>
    </location>
</feature>
<keyword evidence="4" id="KW-1185">Reference proteome</keyword>
<accession>A0AAF3J2N9</accession>
<feature type="compositionally biased region" description="Polar residues" evidence="3">
    <location>
        <begin position="512"/>
        <end position="537"/>
    </location>
</feature>
<dbReference type="GO" id="GO:0005576">
    <property type="term" value="C:extracellular region"/>
    <property type="evidence" value="ECO:0007669"/>
    <property type="project" value="UniProtKB-SubCell"/>
</dbReference>
<evidence type="ECO:0000256" key="2">
    <source>
        <dbReference type="ARBA" id="ARBA00022525"/>
    </source>
</evidence>
<dbReference type="Proteomes" id="UP000887575">
    <property type="component" value="Unassembled WGS sequence"/>
</dbReference>
<evidence type="ECO:0000313" key="4">
    <source>
        <dbReference type="Proteomes" id="UP000887575"/>
    </source>
</evidence>
<name>A0AAF3J2N9_9BILA</name>
<dbReference type="PANTHER" id="PTHR47246:SF1">
    <property type="entry name" value="MUCIN-19"/>
    <property type="match status" value="1"/>
</dbReference>
<sequence>MNRVDTTTTTVTTPTPTTVCPPGTPIQRSVAIVWDVSFNGNNNRTEEAIFTFINSFLLRSNPEWTNVVFSVIPFPDPLAYATTNIDYAFKSTLRNVLTLMGAERSRPPPPNNISDINSGLTLLESRPSVPLPTVLLFASSDDLVNDAESSANSLKNDFGYEIFAAKTITKAMISCIDVTATTSATTMMAETITTTPQPTISYSSSEGSTAKNTGTVTPSTSAETTTITVTTSPTTTTPIQRIGVGSQLDFGSIPSSPSNVFTMDSHLDPNTYPSLVDQITDAMNRVDTTTTTVTTPTPTTACPPGTPIQRSVAIVWDVSFNGNNNRTEEAIFTFINSFLLRSNPEWTNVVFSVIPFPDPLAYTPTNIDYLFKSTLRNVLTLMGTERSRPPPPNNISDINSGLTLLEYQPSVVLPTVLLFASSDDLVNDAESSANSLKNDFGYEIFAVGVGAELNFGSIPSNPSNVFTMDSHLDPSTYPDLAKTITKAMISCIDVTATTSVTTMMTEGITTTPQPTGYSSSEGSTAENTATVTSSASEGTTTTITDAMNRVDTTTTTVTTPTPTTACPPGTPIQRSVAIVWDVSFNGNNNRTEEAIFTFINSFLLRSNPEWTNVVFSVIPFPDPLAYTPANIDYLFKSTLRKVLTLMGAERSRPPPPNNISDINSGLTLLEYQPSVVLPTVLLFASSDDLVVDAEERAKILKNDFGYEIFAVGVGAELNFGSIPSNPSNVFTMDSHLDPSTYPDLAKRITKAMISCIDVTATTSVTTTIAETITTTPQPTTRCPPGSPIKRNVAIVWDTSIQYGSDQYNQAAFLFVASSLVNRAEWSTVSFSVIPFPDPTKYTPSYIDFKYQSSWSDVRRKMTLERNSAPSPNNKSDILSALTLLDYPPSAPSSILLLATTDTFIPDAEGMAAKLKDTYGYEIFCVGIGFPLNFGSIPSNPSNVYSIDESLHPETYPPLSQKITEDMTDCSIISTIPSTTTSTTNEETTATYSQSEVSTTETTTRAMLTTTTQCRGFYVVDADLIVLYEQADPVDQSNEILNLLATTGGLGLFNFDGSPYRFGQQTRIRGLSYPSLNPTGSSLRQNPTFIEFSSELLSNNASNWMPNPGYPDLSEAITASFDFFDLTRQNRVLLIVGKNDSTVNSAIDSANSLKNSGVFVVTISVDEAIGLAALSSIGAAFDIPDILTPAIVAQNIGNLLVAKFPTCVQPTTTTAPTTSALVPTTTTTQPIISTTKCPPNTPVSRNVAIVWELSASNGDYGYSQHIVDFVTQYLLARAEWTGVKMSVLPFTFSEDFIFVDDAYSLIPSSVSIYMSQELEKSEVIQNTSDISSALDRLNKPQQYTNLAAIVFAISDIGVSASQNIANTLKSTYRYSIITVGVGNAIDFGSIPTNPAFNLTMSDDFSRETFQKLSNQITFLLTDC</sequence>
<evidence type="ECO:0008006" key="6">
    <source>
        <dbReference type="Google" id="ProtNLM"/>
    </source>
</evidence>
<organism evidence="4 5">
    <name type="scientific">Mesorhabditis belari</name>
    <dbReference type="NCBI Taxonomy" id="2138241"/>
    <lineage>
        <taxon>Eukaryota</taxon>
        <taxon>Metazoa</taxon>
        <taxon>Ecdysozoa</taxon>
        <taxon>Nematoda</taxon>
        <taxon>Chromadorea</taxon>
        <taxon>Rhabditida</taxon>
        <taxon>Rhabditina</taxon>
        <taxon>Rhabditomorpha</taxon>
        <taxon>Rhabditoidea</taxon>
        <taxon>Rhabditidae</taxon>
        <taxon>Mesorhabditinae</taxon>
        <taxon>Mesorhabditis</taxon>
    </lineage>
</organism>
<evidence type="ECO:0000256" key="3">
    <source>
        <dbReference type="SAM" id="MobiDB-lite"/>
    </source>
</evidence>
<proteinExistence type="predicted"/>